<dbReference type="GO" id="GO:0051707">
    <property type="term" value="P:response to other organism"/>
    <property type="evidence" value="ECO:0007669"/>
    <property type="project" value="UniProtKB-ARBA"/>
</dbReference>
<dbReference type="Gene3D" id="3.80.10.10">
    <property type="entry name" value="Ribonuclease Inhibitor"/>
    <property type="match status" value="5"/>
</dbReference>
<evidence type="ECO:0000256" key="10">
    <source>
        <dbReference type="ARBA" id="ARBA00022729"/>
    </source>
</evidence>
<evidence type="ECO:0000259" key="24">
    <source>
        <dbReference type="PROSITE" id="PS50011"/>
    </source>
</evidence>
<gene>
    <name evidence="25" type="ORF">U9M48_037846</name>
</gene>
<proteinExistence type="predicted"/>
<dbReference type="EMBL" id="CP144753">
    <property type="protein sequence ID" value="WVZ91713.1"/>
    <property type="molecule type" value="Genomic_DNA"/>
</dbReference>
<evidence type="ECO:0000256" key="21">
    <source>
        <dbReference type="PROSITE-ProRule" id="PRU10141"/>
    </source>
</evidence>
<dbReference type="Gene3D" id="3.30.200.20">
    <property type="entry name" value="Phosphorylase Kinase, domain 1"/>
    <property type="match status" value="1"/>
</dbReference>
<feature type="transmembrane region" description="Helical" evidence="22">
    <location>
        <begin position="737"/>
        <end position="758"/>
    </location>
</feature>
<dbReference type="Pfam" id="PF00560">
    <property type="entry name" value="LRR_1"/>
    <property type="match status" value="5"/>
</dbReference>
<dbReference type="InterPro" id="IPR008266">
    <property type="entry name" value="Tyr_kinase_AS"/>
</dbReference>
<dbReference type="AlphaFoldDB" id="A0AAQ3UFT9"/>
<dbReference type="InterPro" id="IPR001611">
    <property type="entry name" value="Leu-rich_rpt"/>
</dbReference>
<dbReference type="GO" id="GO:0006952">
    <property type="term" value="P:defense response"/>
    <property type="evidence" value="ECO:0007669"/>
    <property type="project" value="UniProtKB-ARBA"/>
</dbReference>
<keyword evidence="11" id="KW-0677">Repeat</keyword>
<feature type="domain" description="Protein kinase" evidence="24">
    <location>
        <begin position="800"/>
        <end position="1068"/>
    </location>
</feature>
<dbReference type="GO" id="GO:0009791">
    <property type="term" value="P:post-embryonic development"/>
    <property type="evidence" value="ECO:0007669"/>
    <property type="project" value="UniProtKB-ARBA"/>
</dbReference>
<protein>
    <recommendedName>
        <fullName evidence="3">non-specific serine/threonine protein kinase</fullName>
        <ecNumber evidence="3">2.7.11.1</ecNumber>
    </recommendedName>
</protein>
<dbReference type="EC" id="2.7.11.1" evidence="3"/>
<evidence type="ECO:0000256" key="6">
    <source>
        <dbReference type="ARBA" id="ARBA00022553"/>
    </source>
</evidence>
<keyword evidence="16 22" id="KW-0472">Membrane</keyword>
<dbReference type="PROSITE" id="PS50011">
    <property type="entry name" value="PROTEIN_KINASE_DOM"/>
    <property type="match status" value="1"/>
</dbReference>
<keyword evidence="15 22" id="KW-1133">Transmembrane helix</keyword>
<evidence type="ECO:0000256" key="2">
    <source>
        <dbReference type="ARBA" id="ARBA00004479"/>
    </source>
</evidence>
<dbReference type="Pfam" id="PF23598">
    <property type="entry name" value="LRR_14"/>
    <property type="match status" value="2"/>
</dbReference>
<name>A0AAQ3UFT9_PASNO</name>
<evidence type="ECO:0000256" key="19">
    <source>
        <dbReference type="ARBA" id="ARBA00047899"/>
    </source>
</evidence>
<dbReference type="FunFam" id="3.30.200.20:FF:000309">
    <property type="entry name" value="Leucine-rich repeat receptor protein kinase MSP1"/>
    <property type="match status" value="1"/>
</dbReference>
<evidence type="ECO:0000256" key="9">
    <source>
        <dbReference type="ARBA" id="ARBA00022692"/>
    </source>
</evidence>
<dbReference type="SMART" id="SM00365">
    <property type="entry name" value="LRR_SD22"/>
    <property type="match status" value="4"/>
</dbReference>
<dbReference type="FunFam" id="3.80.10.10:FF:000383">
    <property type="entry name" value="Leucine-rich repeat receptor protein kinase EMS1"/>
    <property type="match status" value="1"/>
</dbReference>
<comment type="catalytic activity">
    <reaction evidence="19">
        <text>L-threonyl-[protein] + ATP = O-phospho-L-threonyl-[protein] + ADP + H(+)</text>
        <dbReference type="Rhea" id="RHEA:46608"/>
        <dbReference type="Rhea" id="RHEA-COMP:11060"/>
        <dbReference type="Rhea" id="RHEA-COMP:11605"/>
        <dbReference type="ChEBI" id="CHEBI:15378"/>
        <dbReference type="ChEBI" id="CHEBI:30013"/>
        <dbReference type="ChEBI" id="CHEBI:30616"/>
        <dbReference type="ChEBI" id="CHEBI:61977"/>
        <dbReference type="ChEBI" id="CHEBI:456216"/>
        <dbReference type="EC" id="2.7.11.1"/>
    </reaction>
</comment>
<keyword evidence="26" id="KW-1185">Reference proteome</keyword>
<evidence type="ECO:0000256" key="12">
    <source>
        <dbReference type="ARBA" id="ARBA00022741"/>
    </source>
</evidence>
<dbReference type="FunFam" id="3.80.10.10:FF:000453">
    <property type="entry name" value="Leucine-rich receptor-like protein kinase family protein"/>
    <property type="match status" value="1"/>
</dbReference>
<evidence type="ECO:0000256" key="17">
    <source>
        <dbReference type="ARBA" id="ARBA00023170"/>
    </source>
</evidence>
<dbReference type="InterPro" id="IPR003591">
    <property type="entry name" value="Leu-rich_rpt_typical-subtyp"/>
</dbReference>
<dbReference type="InterPro" id="IPR011009">
    <property type="entry name" value="Kinase-like_dom_sf"/>
</dbReference>
<reference evidence="25 26" key="1">
    <citation type="submission" date="2024-02" db="EMBL/GenBank/DDBJ databases">
        <title>High-quality chromosome-scale genome assembly of Pensacola bahiagrass (Paspalum notatum Flugge var. saurae).</title>
        <authorList>
            <person name="Vega J.M."/>
            <person name="Podio M."/>
            <person name="Orjuela J."/>
            <person name="Siena L.A."/>
            <person name="Pessino S.C."/>
            <person name="Combes M.C."/>
            <person name="Mariac C."/>
            <person name="Albertini E."/>
            <person name="Pupilli F."/>
            <person name="Ortiz J.P.A."/>
            <person name="Leblanc O."/>
        </authorList>
    </citation>
    <scope>NUCLEOTIDE SEQUENCE [LARGE SCALE GENOMIC DNA]</scope>
    <source>
        <strain evidence="25">R1</strain>
        <tissue evidence="25">Leaf</tissue>
    </source>
</reference>
<evidence type="ECO:0000256" key="22">
    <source>
        <dbReference type="SAM" id="Phobius"/>
    </source>
</evidence>
<keyword evidence="7" id="KW-0433">Leucine-rich repeat</keyword>
<keyword evidence="12 21" id="KW-0547">Nucleotide-binding</keyword>
<dbReference type="FunFam" id="3.80.10.10:FF:000177">
    <property type="entry name" value="Leucine-rich repeat receptor-like serine/threonine-protein kinase At1g17230"/>
    <property type="match status" value="1"/>
</dbReference>
<dbReference type="GO" id="GO:0005524">
    <property type="term" value="F:ATP binding"/>
    <property type="evidence" value="ECO:0007669"/>
    <property type="project" value="UniProtKB-UniRule"/>
</dbReference>
<evidence type="ECO:0000256" key="15">
    <source>
        <dbReference type="ARBA" id="ARBA00022989"/>
    </source>
</evidence>
<dbReference type="PROSITE" id="PS51450">
    <property type="entry name" value="LRR"/>
    <property type="match status" value="1"/>
</dbReference>
<dbReference type="SUPFAM" id="SSF56112">
    <property type="entry name" value="Protein kinase-like (PK-like)"/>
    <property type="match status" value="1"/>
</dbReference>
<evidence type="ECO:0000256" key="18">
    <source>
        <dbReference type="ARBA" id="ARBA00023180"/>
    </source>
</evidence>
<evidence type="ECO:0000256" key="8">
    <source>
        <dbReference type="ARBA" id="ARBA00022679"/>
    </source>
</evidence>
<feature type="binding site" evidence="21">
    <location>
        <position position="829"/>
    </location>
    <ligand>
        <name>ATP</name>
        <dbReference type="ChEBI" id="CHEBI:30616"/>
    </ligand>
</feature>
<dbReference type="Gene3D" id="1.10.510.10">
    <property type="entry name" value="Transferase(Phosphotransferase) domain 1"/>
    <property type="match status" value="1"/>
</dbReference>
<dbReference type="InterPro" id="IPR032675">
    <property type="entry name" value="LRR_dom_sf"/>
</dbReference>
<dbReference type="GO" id="GO:0004674">
    <property type="term" value="F:protein serine/threonine kinase activity"/>
    <property type="evidence" value="ECO:0007669"/>
    <property type="project" value="UniProtKB-KW"/>
</dbReference>
<keyword evidence="17" id="KW-0675">Receptor</keyword>
<feature type="signal peptide" evidence="23">
    <location>
        <begin position="1"/>
        <end position="21"/>
    </location>
</feature>
<evidence type="ECO:0000256" key="14">
    <source>
        <dbReference type="ARBA" id="ARBA00022840"/>
    </source>
</evidence>
<keyword evidence="6" id="KW-0597">Phosphoprotein</keyword>
<dbReference type="InterPro" id="IPR051420">
    <property type="entry name" value="Ser_Thr_Kinases_DiverseReg"/>
</dbReference>
<sequence length="1087" mass="119607">MPILLLLAVLVSCLQQPHVDAAVQHGHGGISLKSQQMALLHWKSSLPSSPPILQMSSWHEHTSPCNWTGIMCSALHHGRRMPWVVTNISLPNSDIRGQLGELNFSALPFLTHVDLSDNDLHGSIPASIFSLSMLSYLDLSSNQLTGEIPSEIGSLQNLTMLALSFNNLTGPIPSNLANLTMLRDLVLHQNMLSGAIPMEIGRLVHLRVLSISSNTLSGEIPITLGNLTQLNTLYLNNNELSGAIPPELGKLINLKDLSLNSNTLSGEISATLGNLIQLNTLFLQVNELLGPIPPELANLTMLTFLSLHDNIFSSSIPVQVGKLLSLQYLYLSQNQFFGSIPTSLGNLSKLITLSLYENQVTGSIPPEIGNLLQLQFVWLDDNQLSGSIPMTFQNLKNLQQLTMKNNKLSGYLPRDLGNHGMVRLELLNNSFSGPLPANICLGNKLTILNGPVPSSLRTCTSLYRLIVVGNQVSGDISQHFGVYPRLEFAQLMSNQFSGELSPNWGSCSNLEYLNLANNMITGKIPPELSKLSKLGSLILHDNNLIGEIPQGLSNMTQLYNLSLASNHLYGPIPAEFGKMSNLVYLDISGNRLNGSIPGELGSCSKLEYLNVNGNNLSGNLPGAIGSLTSLQIMLDLSNNKLNGHLPQQLGRLQMLEFLNLSHNQFTGSIPASFGSMISLSVFDVSYNALEGPLPAGRLFQNASLDWFLHNKGLCGILSGLPPCHLIPPQERRRQNQLTLVLLIVIPVGSIILLVAIIISTIHNKRKPQETEGTEGRHIFSVWNFDGQLAFEDIIRATENFDDKYIIGEGGYGKVYKARLQDGQVVAVKKLHPIDDEVLLADGRRFQTEIEVLTKIRQRSIVKLYGFCSHSQFRFLVCDYIERGSLRVTLESEDLAKELDWQKRVGLAEDVAQAVCYLHHECSPPIIHRDITSNNILLDAAFKAYVSDFGTARILKPDSSNWTSIVRIFAELSYTSVVTEKCDVYSFGVVVLEVVMGKHPRDLLHQLGSGGQDMLLKEILDQRPSAPTMEEEKEIIHLAEVACSCLQPSPQARPTMQEVYQALTHHRQASSSSTEDFTAVTIDEFWAA</sequence>
<keyword evidence="9 22" id="KW-0812">Transmembrane</keyword>
<dbReference type="PANTHER" id="PTHR48005:SF70">
    <property type="entry name" value="MDIS1-INTERACTING RECEPTOR LIKE KINASE 2-LIKE"/>
    <property type="match status" value="1"/>
</dbReference>
<feature type="chain" id="PRO_5043031919" description="non-specific serine/threonine protein kinase" evidence="23">
    <location>
        <begin position="22"/>
        <end position="1087"/>
    </location>
</feature>
<dbReference type="InterPro" id="IPR000719">
    <property type="entry name" value="Prot_kinase_dom"/>
</dbReference>
<evidence type="ECO:0000256" key="16">
    <source>
        <dbReference type="ARBA" id="ARBA00023136"/>
    </source>
</evidence>
<dbReference type="Pfam" id="PF07714">
    <property type="entry name" value="PK_Tyr_Ser-Thr"/>
    <property type="match status" value="1"/>
</dbReference>
<accession>A0AAQ3UFT9</accession>
<evidence type="ECO:0000256" key="20">
    <source>
        <dbReference type="ARBA" id="ARBA00048679"/>
    </source>
</evidence>
<comment type="catalytic activity">
    <reaction evidence="20">
        <text>L-seryl-[protein] + ATP = O-phospho-L-seryl-[protein] + ADP + H(+)</text>
        <dbReference type="Rhea" id="RHEA:17989"/>
        <dbReference type="Rhea" id="RHEA-COMP:9863"/>
        <dbReference type="Rhea" id="RHEA-COMP:11604"/>
        <dbReference type="ChEBI" id="CHEBI:15378"/>
        <dbReference type="ChEBI" id="CHEBI:29999"/>
        <dbReference type="ChEBI" id="CHEBI:30616"/>
        <dbReference type="ChEBI" id="CHEBI:83421"/>
        <dbReference type="ChEBI" id="CHEBI:456216"/>
        <dbReference type="EC" id="2.7.11.1"/>
    </reaction>
</comment>
<dbReference type="SMART" id="SM00369">
    <property type="entry name" value="LRR_TYP"/>
    <property type="match status" value="9"/>
</dbReference>
<evidence type="ECO:0000256" key="13">
    <source>
        <dbReference type="ARBA" id="ARBA00022777"/>
    </source>
</evidence>
<dbReference type="GO" id="GO:0005886">
    <property type="term" value="C:plasma membrane"/>
    <property type="evidence" value="ECO:0007669"/>
    <property type="project" value="UniProtKB-SubCell"/>
</dbReference>
<keyword evidence="4" id="KW-1003">Cell membrane</keyword>
<dbReference type="PANTHER" id="PTHR48005">
    <property type="entry name" value="LEUCINE RICH REPEAT KINASE 2"/>
    <property type="match status" value="1"/>
</dbReference>
<evidence type="ECO:0000256" key="7">
    <source>
        <dbReference type="ARBA" id="ARBA00022614"/>
    </source>
</evidence>
<dbReference type="InterPro" id="IPR001245">
    <property type="entry name" value="Ser-Thr/Tyr_kinase_cat_dom"/>
</dbReference>
<keyword evidence="14 21" id="KW-0067">ATP-binding</keyword>
<dbReference type="Proteomes" id="UP001341281">
    <property type="component" value="Chromosome 09"/>
</dbReference>
<keyword evidence="10 23" id="KW-0732">Signal</keyword>
<evidence type="ECO:0000256" key="5">
    <source>
        <dbReference type="ARBA" id="ARBA00022527"/>
    </source>
</evidence>
<keyword evidence="13" id="KW-0418">Kinase</keyword>
<dbReference type="FunFam" id="3.80.10.10:FF:000400">
    <property type="entry name" value="Nuclear pore complex protein NUP107"/>
    <property type="match status" value="1"/>
</dbReference>
<evidence type="ECO:0000256" key="3">
    <source>
        <dbReference type="ARBA" id="ARBA00012513"/>
    </source>
</evidence>
<keyword evidence="18" id="KW-0325">Glycoprotein</keyword>
<keyword evidence="8" id="KW-0808">Transferase</keyword>
<dbReference type="InterPro" id="IPR013210">
    <property type="entry name" value="LRR_N_plant-typ"/>
</dbReference>
<evidence type="ECO:0000256" key="11">
    <source>
        <dbReference type="ARBA" id="ARBA00022737"/>
    </source>
</evidence>
<dbReference type="PROSITE" id="PS00107">
    <property type="entry name" value="PROTEIN_KINASE_ATP"/>
    <property type="match status" value="1"/>
</dbReference>
<comment type="subcellular location">
    <subcellularLocation>
        <location evidence="1">Cell membrane</location>
        <topology evidence="1">Single-pass membrane protein</topology>
    </subcellularLocation>
    <subcellularLocation>
        <location evidence="2">Membrane</location>
        <topology evidence="2">Single-pass type I membrane protein</topology>
    </subcellularLocation>
</comment>
<dbReference type="SUPFAM" id="SSF52058">
    <property type="entry name" value="L domain-like"/>
    <property type="match status" value="1"/>
</dbReference>
<dbReference type="SUPFAM" id="SSF52047">
    <property type="entry name" value="RNI-like"/>
    <property type="match status" value="1"/>
</dbReference>
<evidence type="ECO:0000256" key="4">
    <source>
        <dbReference type="ARBA" id="ARBA00022475"/>
    </source>
</evidence>
<dbReference type="InterPro" id="IPR017441">
    <property type="entry name" value="Protein_kinase_ATP_BS"/>
</dbReference>
<evidence type="ECO:0000256" key="1">
    <source>
        <dbReference type="ARBA" id="ARBA00004162"/>
    </source>
</evidence>
<evidence type="ECO:0000313" key="26">
    <source>
        <dbReference type="Proteomes" id="UP001341281"/>
    </source>
</evidence>
<organism evidence="25 26">
    <name type="scientific">Paspalum notatum var. saurae</name>
    <dbReference type="NCBI Taxonomy" id="547442"/>
    <lineage>
        <taxon>Eukaryota</taxon>
        <taxon>Viridiplantae</taxon>
        <taxon>Streptophyta</taxon>
        <taxon>Embryophyta</taxon>
        <taxon>Tracheophyta</taxon>
        <taxon>Spermatophyta</taxon>
        <taxon>Magnoliopsida</taxon>
        <taxon>Liliopsida</taxon>
        <taxon>Poales</taxon>
        <taxon>Poaceae</taxon>
        <taxon>PACMAD clade</taxon>
        <taxon>Panicoideae</taxon>
        <taxon>Andropogonodae</taxon>
        <taxon>Paspaleae</taxon>
        <taxon>Paspalinae</taxon>
        <taxon>Paspalum</taxon>
    </lineage>
</organism>
<keyword evidence="5" id="KW-0723">Serine/threonine-protein kinase</keyword>
<dbReference type="PROSITE" id="PS00109">
    <property type="entry name" value="PROTEIN_KINASE_TYR"/>
    <property type="match status" value="1"/>
</dbReference>
<evidence type="ECO:0000313" key="25">
    <source>
        <dbReference type="EMBL" id="WVZ91713.1"/>
    </source>
</evidence>
<dbReference type="Pfam" id="PF13855">
    <property type="entry name" value="LRR_8"/>
    <property type="match status" value="1"/>
</dbReference>
<dbReference type="Pfam" id="PF08263">
    <property type="entry name" value="LRRNT_2"/>
    <property type="match status" value="1"/>
</dbReference>
<evidence type="ECO:0000256" key="23">
    <source>
        <dbReference type="SAM" id="SignalP"/>
    </source>
</evidence>
<dbReference type="InterPro" id="IPR055414">
    <property type="entry name" value="LRR_R13L4/SHOC2-like"/>
</dbReference>